<dbReference type="PANTHER" id="PTHR11654">
    <property type="entry name" value="OLIGOPEPTIDE TRANSPORTER-RELATED"/>
    <property type="match status" value="1"/>
</dbReference>
<name>A0A7R9L7C7_9ACAR</name>
<reference evidence="10" key="1">
    <citation type="submission" date="2020-11" db="EMBL/GenBank/DDBJ databases">
        <authorList>
            <person name="Tran Van P."/>
        </authorList>
    </citation>
    <scope>NUCLEOTIDE SEQUENCE</scope>
</reference>
<sequence>MNTQILKFLHRNSGFSGQQDTKSDPAQDGYGNEEQSPEPKKKYPRSVPFIIVNEFCERFSYFGMRAILVIFFTQIIGYNEDVSTEYFHLFSMAAYFTPIFGAIIADAYLGKYITIFSLSLVYAIGCIVLSYSAVAEKSWIMWIGLISIAVAFGGDQFGPGQEKQLAKFFSFFYMAINAGGLLSTFVTPIMHEDVHCFGRDSCFPLAFGVPAVLMIVSLTSLGRKFFKKGQKRDHWLDYADDKYDAQTITDFKAASRWTLQATKMDGKLGSIQIKPDQIQIVNPIMI</sequence>
<dbReference type="EMBL" id="OC873295">
    <property type="protein sequence ID" value="CAD7636368.1"/>
    <property type="molecule type" value="Genomic_DNA"/>
</dbReference>
<dbReference type="Pfam" id="PF00854">
    <property type="entry name" value="PTR2"/>
    <property type="match status" value="1"/>
</dbReference>
<gene>
    <name evidence="10" type="ORF">OSB1V03_LOCUS16615</name>
</gene>
<feature type="non-terminal residue" evidence="10">
    <location>
        <position position="1"/>
    </location>
</feature>
<evidence type="ECO:0000256" key="5">
    <source>
        <dbReference type="ARBA" id="ARBA00022989"/>
    </source>
</evidence>
<feature type="region of interest" description="Disordered" evidence="8">
    <location>
        <begin position="12"/>
        <end position="42"/>
    </location>
</feature>
<feature type="transmembrane region" description="Helical" evidence="9">
    <location>
        <begin position="62"/>
        <end position="80"/>
    </location>
</feature>
<evidence type="ECO:0000256" key="9">
    <source>
        <dbReference type="SAM" id="Phobius"/>
    </source>
</evidence>
<feature type="transmembrane region" description="Helical" evidence="9">
    <location>
        <begin position="203"/>
        <end position="222"/>
    </location>
</feature>
<dbReference type="GO" id="GO:0022857">
    <property type="term" value="F:transmembrane transporter activity"/>
    <property type="evidence" value="ECO:0007669"/>
    <property type="project" value="InterPro"/>
</dbReference>
<organism evidence="10">
    <name type="scientific">Medioppia subpectinata</name>
    <dbReference type="NCBI Taxonomy" id="1979941"/>
    <lineage>
        <taxon>Eukaryota</taxon>
        <taxon>Metazoa</taxon>
        <taxon>Ecdysozoa</taxon>
        <taxon>Arthropoda</taxon>
        <taxon>Chelicerata</taxon>
        <taxon>Arachnida</taxon>
        <taxon>Acari</taxon>
        <taxon>Acariformes</taxon>
        <taxon>Sarcoptiformes</taxon>
        <taxon>Oribatida</taxon>
        <taxon>Brachypylina</taxon>
        <taxon>Oppioidea</taxon>
        <taxon>Oppiidae</taxon>
        <taxon>Medioppia</taxon>
    </lineage>
</organism>
<dbReference type="Proteomes" id="UP000759131">
    <property type="component" value="Unassembled WGS sequence"/>
</dbReference>
<evidence type="ECO:0000256" key="2">
    <source>
        <dbReference type="ARBA" id="ARBA00005982"/>
    </source>
</evidence>
<keyword evidence="4" id="KW-0571">Peptide transport</keyword>
<evidence type="ECO:0000256" key="1">
    <source>
        <dbReference type="ARBA" id="ARBA00004141"/>
    </source>
</evidence>
<feature type="transmembrane region" description="Helical" evidence="9">
    <location>
        <begin position="139"/>
        <end position="158"/>
    </location>
</feature>
<feature type="transmembrane region" description="Helical" evidence="9">
    <location>
        <begin position="86"/>
        <end position="105"/>
    </location>
</feature>
<evidence type="ECO:0000256" key="7">
    <source>
        <dbReference type="RuleBase" id="RU003755"/>
    </source>
</evidence>
<accession>A0A7R9L7C7</accession>
<dbReference type="InterPro" id="IPR018456">
    <property type="entry name" value="PTR2_symporter_CS"/>
</dbReference>
<keyword evidence="7" id="KW-0813">Transport</keyword>
<proteinExistence type="inferred from homology"/>
<dbReference type="PROSITE" id="PS01023">
    <property type="entry name" value="PTR2_2"/>
    <property type="match status" value="1"/>
</dbReference>
<dbReference type="OrthoDB" id="10071041at2759"/>
<protein>
    <submittedName>
        <fullName evidence="10">Uncharacterized protein</fullName>
    </submittedName>
</protein>
<comment type="similarity">
    <text evidence="2 7">Belongs to the major facilitator superfamily. Proton-dependent oligopeptide transporter (POT/PTR) (TC 2.A.17) family.</text>
</comment>
<feature type="transmembrane region" description="Helical" evidence="9">
    <location>
        <begin position="112"/>
        <end position="133"/>
    </location>
</feature>
<dbReference type="AlphaFoldDB" id="A0A7R9L7C7"/>
<evidence type="ECO:0000256" key="8">
    <source>
        <dbReference type="SAM" id="MobiDB-lite"/>
    </source>
</evidence>
<feature type="transmembrane region" description="Helical" evidence="9">
    <location>
        <begin position="170"/>
        <end position="191"/>
    </location>
</feature>
<evidence type="ECO:0000256" key="3">
    <source>
        <dbReference type="ARBA" id="ARBA00022692"/>
    </source>
</evidence>
<dbReference type="SUPFAM" id="SSF103473">
    <property type="entry name" value="MFS general substrate transporter"/>
    <property type="match status" value="1"/>
</dbReference>
<keyword evidence="4" id="KW-0653">Protein transport</keyword>
<dbReference type="GO" id="GO:0016020">
    <property type="term" value="C:membrane"/>
    <property type="evidence" value="ECO:0007669"/>
    <property type="project" value="UniProtKB-SubCell"/>
</dbReference>
<dbReference type="Gene3D" id="1.20.1250.20">
    <property type="entry name" value="MFS general substrate transporter like domains"/>
    <property type="match status" value="1"/>
</dbReference>
<dbReference type="PROSITE" id="PS01022">
    <property type="entry name" value="PTR2_1"/>
    <property type="match status" value="1"/>
</dbReference>
<dbReference type="EMBL" id="CAJPIZ010018720">
    <property type="protein sequence ID" value="CAG2116656.1"/>
    <property type="molecule type" value="Genomic_DNA"/>
</dbReference>
<keyword evidence="6 9" id="KW-0472">Membrane</keyword>
<keyword evidence="11" id="KW-1185">Reference proteome</keyword>
<comment type="subcellular location">
    <subcellularLocation>
        <location evidence="1 7">Membrane</location>
        <topology evidence="1 7">Multi-pass membrane protein</topology>
    </subcellularLocation>
</comment>
<evidence type="ECO:0000256" key="6">
    <source>
        <dbReference type="ARBA" id="ARBA00023136"/>
    </source>
</evidence>
<dbReference type="GO" id="GO:0006857">
    <property type="term" value="P:oligopeptide transport"/>
    <property type="evidence" value="ECO:0007669"/>
    <property type="project" value="InterPro"/>
</dbReference>
<evidence type="ECO:0000313" key="11">
    <source>
        <dbReference type="Proteomes" id="UP000759131"/>
    </source>
</evidence>
<evidence type="ECO:0000313" key="10">
    <source>
        <dbReference type="EMBL" id="CAD7636368.1"/>
    </source>
</evidence>
<keyword evidence="3 7" id="KW-0812">Transmembrane</keyword>
<evidence type="ECO:0000256" key="4">
    <source>
        <dbReference type="ARBA" id="ARBA00022856"/>
    </source>
</evidence>
<keyword evidence="5 9" id="KW-1133">Transmembrane helix</keyword>
<dbReference type="InterPro" id="IPR000109">
    <property type="entry name" value="POT_fam"/>
</dbReference>
<dbReference type="InterPro" id="IPR036259">
    <property type="entry name" value="MFS_trans_sf"/>
</dbReference>